<dbReference type="SMART" id="SM00248">
    <property type="entry name" value="ANK"/>
    <property type="match status" value="8"/>
</dbReference>
<proteinExistence type="predicted"/>
<gene>
    <name evidence="11" type="ORF">CIPAW_08G106100</name>
</gene>
<keyword evidence="3" id="KW-0677">Repeat</keyword>
<evidence type="ECO:0000256" key="6">
    <source>
        <dbReference type="ARBA" id="ARBA00023136"/>
    </source>
</evidence>
<dbReference type="Proteomes" id="UP000811609">
    <property type="component" value="Chromosome 8"/>
</dbReference>
<organism evidence="11 12">
    <name type="scientific">Carya illinoinensis</name>
    <name type="common">Pecan</name>
    <dbReference type="NCBI Taxonomy" id="32201"/>
    <lineage>
        <taxon>Eukaryota</taxon>
        <taxon>Viridiplantae</taxon>
        <taxon>Streptophyta</taxon>
        <taxon>Embryophyta</taxon>
        <taxon>Tracheophyta</taxon>
        <taxon>Spermatophyta</taxon>
        <taxon>Magnoliopsida</taxon>
        <taxon>eudicotyledons</taxon>
        <taxon>Gunneridae</taxon>
        <taxon>Pentapetalae</taxon>
        <taxon>rosids</taxon>
        <taxon>fabids</taxon>
        <taxon>Fagales</taxon>
        <taxon>Juglandaceae</taxon>
        <taxon>Carya</taxon>
    </lineage>
</organism>
<evidence type="ECO:0000313" key="12">
    <source>
        <dbReference type="Proteomes" id="UP000811609"/>
    </source>
</evidence>
<reference evidence="11" key="1">
    <citation type="submission" date="2020-12" db="EMBL/GenBank/DDBJ databases">
        <title>WGS assembly of Carya illinoinensis cv. Pawnee.</title>
        <authorList>
            <person name="Platts A."/>
            <person name="Shu S."/>
            <person name="Wright S."/>
            <person name="Barry K."/>
            <person name="Edger P."/>
            <person name="Pires J.C."/>
            <person name="Schmutz J."/>
        </authorList>
    </citation>
    <scope>NUCLEOTIDE SEQUENCE</scope>
    <source>
        <tissue evidence="11">Leaf</tissue>
    </source>
</reference>
<evidence type="ECO:0000256" key="9">
    <source>
        <dbReference type="SAM" id="Phobius"/>
    </source>
</evidence>
<name>A0A8T1PY40_CARIL</name>
<comment type="subcellular location">
    <subcellularLocation>
        <location evidence="1">Membrane</location>
        <topology evidence="1">Multi-pass membrane protein</topology>
    </subcellularLocation>
</comment>
<dbReference type="PANTHER" id="PTHR24186:SF36">
    <property type="entry name" value="SERINE_THREONINE-PROTEIN PHOSPHATASE 6 REGULATORY ANKYRIN REPEAT SUBUNIT A-LIKE"/>
    <property type="match status" value="1"/>
</dbReference>
<feature type="repeat" description="ANK" evidence="7">
    <location>
        <begin position="336"/>
        <end position="358"/>
    </location>
</feature>
<dbReference type="GO" id="GO:0005886">
    <property type="term" value="C:plasma membrane"/>
    <property type="evidence" value="ECO:0007669"/>
    <property type="project" value="TreeGrafter"/>
</dbReference>
<dbReference type="InterPro" id="IPR026961">
    <property type="entry name" value="PGG_dom"/>
</dbReference>
<dbReference type="AlphaFoldDB" id="A0A8T1PY40"/>
<feature type="transmembrane region" description="Helical" evidence="9">
    <location>
        <begin position="575"/>
        <end position="596"/>
    </location>
</feature>
<feature type="transmembrane region" description="Helical" evidence="9">
    <location>
        <begin position="616"/>
        <end position="639"/>
    </location>
</feature>
<feature type="region of interest" description="Disordered" evidence="8">
    <location>
        <begin position="1"/>
        <end position="25"/>
    </location>
</feature>
<keyword evidence="6 9" id="KW-0472">Membrane</keyword>
<dbReference type="InterPro" id="IPR002110">
    <property type="entry name" value="Ankyrin_rpt"/>
</dbReference>
<dbReference type="PROSITE" id="PS50088">
    <property type="entry name" value="ANK_REPEAT"/>
    <property type="match status" value="4"/>
</dbReference>
<feature type="region of interest" description="Disordered" evidence="8">
    <location>
        <begin position="486"/>
        <end position="519"/>
    </location>
</feature>
<keyword evidence="5 7" id="KW-0040">ANK repeat</keyword>
<dbReference type="PROSITE" id="PS50297">
    <property type="entry name" value="ANK_REP_REGION"/>
    <property type="match status" value="4"/>
</dbReference>
<accession>A0A8T1PY40</accession>
<protein>
    <recommendedName>
        <fullName evidence="10">PGG domain-containing protein</fullName>
    </recommendedName>
</protein>
<evidence type="ECO:0000256" key="4">
    <source>
        <dbReference type="ARBA" id="ARBA00022989"/>
    </source>
</evidence>
<evidence type="ECO:0000259" key="10">
    <source>
        <dbReference type="Pfam" id="PF13962"/>
    </source>
</evidence>
<dbReference type="Pfam" id="PF00023">
    <property type="entry name" value="Ank"/>
    <property type="match status" value="1"/>
</dbReference>
<feature type="transmembrane region" description="Helical" evidence="9">
    <location>
        <begin position="531"/>
        <end position="555"/>
    </location>
</feature>
<feature type="compositionally biased region" description="Polar residues" evidence="8">
    <location>
        <begin position="1"/>
        <end position="16"/>
    </location>
</feature>
<evidence type="ECO:0000313" key="11">
    <source>
        <dbReference type="EMBL" id="KAG6645200.1"/>
    </source>
</evidence>
<dbReference type="Pfam" id="PF12796">
    <property type="entry name" value="Ank_2"/>
    <property type="match status" value="2"/>
</dbReference>
<dbReference type="PANTHER" id="PTHR24186">
    <property type="entry name" value="PROTEIN PHOSPHATASE 1 REGULATORY SUBUNIT"/>
    <property type="match status" value="1"/>
</dbReference>
<evidence type="ECO:0000256" key="1">
    <source>
        <dbReference type="ARBA" id="ARBA00004141"/>
    </source>
</evidence>
<evidence type="ECO:0000256" key="2">
    <source>
        <dbReference type="ARBA" id="ARBA00022692"/>
    </source>
</evidence>
<keyword evidence="12" id="KW-1185">Reference proteome</keyword>
<comment type="caution">
    <text evidence="11">The sequence shown here is derived from an EMBL/GenBank/DDBJ whole genome shotgun (WGS) entry which is preliminary data.</text>
</comment>
<feature type="repeat" description="ANK" evidence="7">
    <location>
        <begin position="202"/>
        <end position="234"/>
    </location>
</feature>
<dbReference type="EMBL" id="CM031816">
    <property type="protein sequence ID" value="KAG6645200.1"/>
    <property type="molecule type" value="Genomic_DNA"/>
</dbReference>
<sequence length="650" mass="72735">MELSSSFEANAGSNINRAEHTDQAIPGMDPKFYEAAAKGNNGVFENISDPLDRFLTVNKNTILHICISSIHVEEDLAGGTDPASAEKFVKYVHDKCPSTLSLKANAEEETALAEERTSVVGGTDLASAEIFVKYVLDKCPSLSLKANAEEETALHIAARYGHVSIVEVLIEHEKSQLQDLERGVAVESSTATEMLIGRVNKEKDTALHEAVRNNHVKVVKLLLEIGPEFSYGANAAGETPLYLAAERHFPDLVFEILQTKSPAYDGPLGRTALHAAAFYDGEEITKNILERYGDLRKQADQNGWTPLHVAAYMNRIEPTQLLLKRDRGLAYIKDVEGKTALHIAARRNNSRIMEKIISMCPDCCELVDKKGCNALHDLAAANGRLGESTVEMILKYRSLRSLLNQKDADGNTPLHRHCNSWLMSSPGVDKRLFNKENLSAYQTSLTSENLLTDDEKNRIFKSACSEESRFCLSRRVLEIDYDESERKKQLQREKEKQEMEKQEKEKQEKQEKEKQNKENLDEFDKLSQAHLLVAALITTVTFAAGITMPGGFVGAGDNKPYPGSAVLWNDWHLKLFIACDSISMLLSTYTVIIYLVCSSKGLHSINPKTRKRFIRWAFFALYVAALFMVAAFFAAIMMMRPHRKGRRPFG</sequence>
<dbReference type="Pfam" id="PF13962">
    <property type="entry name" value="PGG"/>
    <property type="match status" value="1"/>
</dbReference>
<evidence type="ECO:0000256" key="8">
    <source>
        <dbReference type="SAM" id="MobiDB-lite"/>
    </source>
</evidence>
<evidence type="ECO:0000256" key="3">
    <source>
        <dbReference type="ARBA" id="ARBA00022737"/>
    </source>
</evidence>
<feature type="repeat" description="ANK" evidence="7">
    <location>
        <begin position="302"/>
        <end position="325"/>
    </location>
</feature>
<keyword evidence="2 9" id="KW-0812">Transmembrane</keyword>
<feature type="repeat" description="ANK" evidence="7">
    <location>
        <begin position="149"/>
        <end position="172"/>
    </location>
</feature>
<evidence type="ECO:0000256" key="5">
    <source>
        <dbReference type="ARBA" id="ARBA00023043"/>
    </source>
</evidence>
<evidence type="ECO:0000256" key="7">
    <source>
        <dbReference type="PROSITE-ProRule" id="PRU00023"/>
    </source>
</evidence>
<keyword evidence="4 9" id="KW-1133">Transmembrane helix</keyword>
<feature type="domain" description="PGG" evidence="10">
    <location>
        <begin position="523"/>
        <end position="638"/>
    </location>
</feature>